<evidence type="ECO:0008006" key="3">
    <source>
        <dbReference type="Google" id="ProtNLM"/>
    </source>
</evidence>
<dbReference type="AlphaFoldDB" id="A0A0M2UST0"/>
<dbReference type="NCBIfam" id="TIGR02574">
    <property type="entry name" value="stabl_TIGR02574"/>
    <property type="match status" value="1"/>
</dbReference>
<organism evidence="1 2">
    <name type="scientific">Candidatus Brocadia fulgida</name>
    <dbReference type="NCBI Taxonomy" id="380242"/>
    <lineage>
        <taxon>Bacteria</taxon>
        <taxon>Pseudomonadati</taxon>
        <taxon>Planctomycetota</taxon>
        <taxon>Candidatus Brocadiia</taxon>
        <taxon>Candidatus Brocadiales</taxon>
        <taxon>Candidatus Brocadiaceae</taxon>
        <taxon>Candidatus Brocadia</taxon>
    </lineage>
</organism>
<protein>
    <recommendedName>
        <fullName evidence="3">Addiction module component</fullName>
    </recommendedName>
</protein>
<dbReference type="Proteomes" id="UP000034954">
    <property type="component" value="Unassembled WGS sequence"/>
</dbReference>
<name>A0A0M2UST0_9BACT</name>
<accession>A0A0M2UST0</accession>
<dbReference type="EMBL" id="LAQJ01000218">
    <property type="protein sequence ID" value="KKO19098.1"/>
    <property type="molecule type" value="Genomic_DNA"/>
</dbReference>
<keyword evidence="2" id="KW-1185">Reference proteome</keyword>
<reference evidence="1 2" key="1">
    <citation type="journal article" date="2013" name="BMC Microbiol.">
        <title>Identification of the type II cytochrome c maturation pathway in anammox bacteria by comparative genomics.</title>
        <authorList>
            <person name="Ferousi C."/>
            <person name="Speth D.R."/>
            <person name="Reimann J."/>
            <person name="Op den Camp H.J."/>
            <person name="Allen J.W."/>
            <person name="Keltjens J.T."/>
            <person name="Jetten M.S."/>
        </authorList>
    </citation>
    <scope>NUCLEOTIDE SEQUENCE [LARGE SCALE GENOMIC DNA]</scope>
    <source>
        <strain evidence="1">RU1</strain>
    </source>
</reference>
<evidence type="ECO:0000313" key="2">
    <source>
        <dbReference type="Proteomes" id="UP000034954"/>
    </source>
</evidence>
<evidence type="ECO:0000313" key="1">
    <source>
        <dbReference type="EMBL" id="KKO19098.1"/>
    </source>
</evidence>
<gene>
    <name evidence="1" type="ORF">BROFUL_02194</name>
</gene>
<dbReference type="InterPro" id="IPR013406">
    <property type="entry name" value="CHP02574_addiction_mod"/>
</dbReference>
<sequence length="74" mass="8350">MKTKDLIAEAISLPVKEMAMVIDSLLKSLNSPEAEIDKKWASVAKRRLEELHSGKVKAVPGEEVFKRILNRFSK</sequence>
<proteinExistence type="predicted"/>
<dbReference type="Pfam" id="PF09720">
    <property type="entry name" value="Unstab_antitox"/>
    <property type="match status" value="1"/>
</dbReference>
<comment type="caution">
    <text evidence="1">The sequence shown here is derived from an EMBL/GenBank/DDBJ whole genome shotgun (WGS) entry which is preliminary data.</text>
</comment>